<dbReference type="GO" id="GO:0005789">
    <property type="term" value="C:endoplasmic reticulum membrane"/>
    <property type="evidence" value="ECO:0007669"/>
    <property type="project" value="TreeGrafter"/>
</dbReference>
<dbReference type="GO" id="GO:0005793">
    <property type="term" value="C:endoplasmic reticulum-Golgi intermediate compartment"/>
    <property type="evidence" value="ECO:0007669"/>
    <property type="project" value="TreeGrafter"/>
</dbReference>
<evidence type="ECO:0000256" key="5">
    <source>
        <dbReference type="ARBA" id="ARBA00023136"/>
    </source>
</evidence>
<keyword evidence="5" id="KW-0472">Membrane</keyword>
<evidence type="ECO:0000256" key="3">
    <source>
        <dbReference type="ARBA" id="ARBA00022729"/>
    </source>
</evidence>
<dbReference type="GO" id="GO:0006888">
    <property type="term" value="P:endoplasmic reticulum to Golgi vesicle-mediated transport"/>
    <property type="evidence" value="ECO:0007669"/>
    <property type="project" value="TreeGrafter"/>
</dbReference>
<dbReference type="PANTHER" id="PTHR12223:SF28">
    <property type="entry name" value="LECTIN, MANNOSE BINDING 1 LIKE"/>
    <property type="match status" value="1"/>
</dbReference>
<organism evidence="9">
    <name type="scientific">Neobodo designis</name>
    <name type="common">Flagellated protozoan</name>
    <name type="synonym">Bodo designis</name>
    <dbReference type="NCBI Taxonomy" id="312471"/>
    <lineage>
        <taxon>Eukaryota</taxon>
        <taxon>Discoba</taxon>
        <taxon>Euglenozoa</taxon>
        <taxon>Kinetoplastea</taxon>
        <taxon>Metakinetoplastina</taxon>
        <taxon>Neobodonida</taxon>
        <taxon>Neobodo</taxon>
    </lineage>
</organism>
<proteinExistence type="predicted"/>
<dbReference type="SUPFAM" id="SSF49899">
    <property type="entry name" value="Concanavalin A-like lectins/glucanases"/>
    <property type="match status" value="1"/>
</dbReference>
<dbReference type="PROSITE" id="PS51328">
    <property type="entry name" value="L_LECTIN_LIKE"/>
    <property type="match status" value="1"/>
</dbReference>
<dbReference type="EMBL" id="HBGF01039101">
    <property type="protein sequence ID" value="CAD9138130.1"/>
    <property type="molecule type" value="Transcribed_RNA"/>
</dbReference>
<evidence type="ECO:0000313" key="9">
    <source>
        <dbReference type="EMBL" id="CAD9138130.1"/>
    </source>
</evidence>
<dbReference type="GO" id="GO:0030134">
    <property type="term" value="C:COPII-coated ER to Golgi transport vesicle"/>
    <property type="evidence" value="ECO:0007669"/>
    <property type="project" value="TreeGrafter"/>
</dbReference>
<feature type="domain" description="L-type lectin-like" evidence="8">
    <location>
        <begin position="25"/>
        <end position="254"/>
    </location>
</feature>
<keyword evidence="4" id="KW-1133">Transmembrane helix</keyword>
<dbReference type="InterPro" id="IPR051136">
    <property type="entry name" value="Intracellular_Lectin-GPT"/>
</dbReference>
<name>A0A7S1MRF9_NEODS</name>
<evidence type="ECO:0000256" key="4">
    <source>
        <dbReference type="ARBA" id="ARBA00022989"/>
    </source>
</evidence>
<evidence type="ECO:0000256" key="6">
    <source>
        <dbReference type="SAM" id="MobiDB-lite"/>
    </source>
</evidence>
<gene>
    <name evidence="9" type="ORF">NDES1114_LOCUS26167</name>
</gene>
<feature type="region of interest" description="Disordered" evidence="6">
    <location>
        <begin position="252"/>
        <end position="295"/>
    </location>
</feature>
<keyword evidence="3 7" id="KW-0732">Signal</keyword>
<feature type="compositionally biased region" description="Basic and acidic residues" evidence="6">
    <location>
        <begin position="275"/>
        <end position="295"/>
    </location>
</feature>
<comment type="subcellular location">
    <subcellularLocation>
        <location evidence="1">Membrane</location>
        <topology evidence="1">Single-pass type I membrane protein</topology>
    </subcellularLocation>
</comment>
<dbReference type="GO" id="GO:0005537">
    <property type="term" value="F:D-mannose binding"/>
    <property type="evidence" value="ECO:0007669"/>
    <property type="project" value="TreeGrafter"/>
</dbReference>
<dbReference type="AlphaFoldDB" id="A0A7S1MRF9"/>
<keyword evidence="2" id="KW-0812">Transmembrane</keyword>
<feature type="signal peptide" evidence="7">
    <location>
        <begin position="1"/>
        <end position="19"/>
    </location>
</feature>
<evidence type="ECO:0000259" key="8">
    <source>
        <dbReference type="PROSITE" id="PS51328"/>
    </source>
</evidence>
<feature type="chain" id="PRO_5031392854" description="L-type lectin-like domain-containing protein" evidence="7">
    <location>
        <begin position="20"/>
        <end position="295"/>
    </location>
</feature>
<evidence type="ECO:0000256" key="1">
    <source>
        <dbReference type="ARBA" id="ARBA00004479"/>
    </source>
</evidence>
<reference evidence="9" key="1">
    <citation type="submission" date="2021-01" db="EMBL/GenBank/DDBJ databases">
        <authorList>
            <person name="Corre E."/>
            <person name="Pelletier E."/>
            <person name="Niang G."/>
            <person name="Scheremetjew M."/>
            <person name="Finn R."/>
            <person name="Kale V."/>
            <person name="Holt S."/>
            <person name="Cochrane G."/>
            <person name="Meng A."/>
            <person name="Brown T."/>
            <person name="Cohen L."/>
        </authorList>
    </citation>
    <scope>NUCLEOTIDE SEQUENCE</scope>
    <source>
        <strain evidence="9">CCAP 1951/1</strain>
    </source>
</reference>
<dbReference type="CDD" id="cd07308">
    <property type="entry name" value="lectin_leg-like"/>
    <property type="match status" value="1"/>
</dbReference>
<protein>
    <recommendedName>
        <fullName evidence="8">L-type lectin-like domain-containing protein</fullName>
    </recommendedName>
</protein>
<dbReference type="GO" id="GO:0000139">
    <property type="term" value="C:Golgi membrane"/>
    <property type="evidence" value="ECO:0007669"/>
    <property type="project" value="TreeGrafter"/>
</dbReference>
<evidence type="ECO:0000256" key="2">
    <source>
        <dbReference type="ARBA" id="ARBA00022692"/>
    </source>
</evidence>
<dbReference type="InterPro" id="IPR005052">
    <property type="entry name" value="Lectin_leg"/>
</dbReference>
<dbReference type="Gene3D" id="2.60.120.200">
    <property type="match status" value="1"/>
</dbReference>
<dbReference type="InterPro" id="IPR013320">
    <property type="entry name" value="ConA-like_dom_sf"/>
</dbReference>
<dbReference type="PANTHER" id="PTHR12223">
    <property type="entry name" value="VESICULAR MANNOSE-BINDING LECTIN"/>
    <property type="match status" value="1"/>
</dbReference>
<dbReference type="Pfam" id="PF03388">
    <property type="entry name" value="Lectin_leg-like"/>
    <property type="match status" value="1"/>
</dbReference>
<accession>A0A7S1MRF9</accession>
<sequence length="295" mass="33497">MWSIVCVAAVVAAARGLFAESIPRGDVIPHHSLEPPFVHDWWEEGVPHWDVGGDAVATNEMIRLTPQRASRFGWAWNTQRNDNPWWEAKMQFFIRSRQNPGADGLAFWYTQDPYKGREPGPLFGMPADFKGIGVLFDSYDNDHVRDNPATVVIANVRGEKNSWNMDNDLLDQAEFRCMFDHRNTADGDPVEMVLQYFQRRLTLRLRTVLRSSSEAFCGEISDIDLPMDWSFGVTATTGALSDNHDVVSIEVRPLGDPIGDPAIPQAEGRLPQPRQFDHDADSKEKDYWRPKEPSE</sequence>
<evidence type="ECO:0000256" key="7">
    <source>
        <dbReference type="SAM" id="SignalP"/>
    </source>
</evidence>